<proteinExistence type="predicted"/>
<reference evidence="2 3" key="1">
    <citation type="submission" date="2012-10" db="EMBL/GenBank/DDBJ databases">
        <title>Genome sequencing of Tanticharoenia sakaeratensis NBRC 103193.</title>
        <authorList>
            <person name="Azuma Y."/>
            <person name="Hadano H."/>
            <person name="Hirakawa H."/>
            <person name="Matsushita K."/>
        </authorList>
    </citation>
    <scope>NUCLEOTIDE SEQUENCE [LARGE SCALE GENOMIC DNA]</scope>
    <source>
        <strain evidence="2 3">NBRC 103193</strain>
    </source>
</reference>
<comment type="caution">
    <text evidence="2">The sequence shown here is derived from an EMBL/GenBank/DDBJ whole genome shotgun (WGS) entry which is preliminary data.</text>
</comment>
<evidence type="ECO:0000313" key="2">
    <source>
        <dbReference type="EMBL" id="GAN54595.1"/>
    </source>
</evidence>
<dbReference type="STRING" id="1231623.Tasa_025_026"/>
<organism evidence="2 3">
    <name type="scientific">Tanticharoenia sakaeratensis NBRC 103193</name>
    <dbReference type="NCBI Taxonomy" id="1231623"/>
    <lineage>
        <taxon>Bacteria</taxon>
        <taxon>Pseudomonadati</taxon>
        <taxon>Pseudomonadota</taxon>
        <taxon>Alphaproteobacteria</taxon>
        <taxon>Acetobacterales</taxon>
        <taxon>Acetobacteraceae</taxon>
        <taxon>Tanticharoenia</taxon>
    </lineage>
</organism>
<dbReference type="EMBL" id="BALE01000025">
    <property type="protein sequence ID" value="GAN54595.1"/>
    <property type="molecule type" value="Genomic_DNA"/>
</dbReference>
<feature type="region of interest" description="Disordered" evidence="1">
    <location>
        <begin position="38"/>
        <end position="65"/>
    </location>
</feature>
<dbReference type="RefSeq" id="WP_048849136.1">
    <property type="nucleotide sequence ID" value="NZ_BALE01000025.1"/>
</dbReference>
<evidence type="ECO:0000313" key="3">
    <source>
        <dbReference type="Proteomes" id="UP000032679"/>
    </source>
</evidence>
<dbReference type="AlphaFoldDB" id="A0A0D6MME1"/>
<name>A0A0D6MME1_9PROT</name>
<sequence>MDDTPPKPVKQQPHLKDRAQADLEARRAREAAALRANLHRRKAQIRSRADQEPPPKPDPDAETSA</sequence>
<dbReference type="Proteomes" id="UP000032679">
    <property type="component" value="Unassembled WGS sequence"/>
</dbReference>
<protein>
    <submittedName>
        <fullName evidence="2">Uncharacterized protein</fullName>
    </submittedName>
</protein>
<evidence type="ECO:0000256" key="1">
    <source>
        <dbReference type="SAM" id="MobiDB-lite"/>
    </source>
</evidence>
<feature type="region of interest" description="Disordered" evidence="1">
    <location>
        <begin position="1"/>
        <end position="22"/>
    </location>
</feature>
<gene>
    <name evidence="2" type="ORF">Tasa_025_026</name>
</gene>
<feature type="compositionally biased region" description="Basic and acidic residues" evidence="1">
    <location>
        <begin position="47"/>
        <end position="59"/>
    </location>
</feature>
<accession>A0A0D6MME1</accession>
<keyword evidence="3" id="KW-1185">Reference proteome</keyword>